<gene>
    <name evidence="4" type="primary">NIT2</name>
    <name evidence="4" type="ORF">DFQ27_000740</name>
</gene>
<name>A0A9P6UD65_9FUNG</name>
<feature type="region of interest" description="Disordered" evidence="2">
    <location>
        <begin position="792"/>
        <end position="844"/>
    </location>
</feature>
<evidence type="ECO:0000313" key="5">
    <source>
        <dbReference type="Proteomes" id="UP000807716"/>
    </source>
</evidence>
<proteinExistence type="predicted"/>
<dbReference type="Gene3D" id="3.60.110.10">
    <property type="entry name" value="Carbon-nitrogen hydrolase"/>
    <property type="match status" value="1"/>
</dbReference>
<keyword evidence="1 4" id="KW-0378">Hydrolase</keyword>
<keyword evidence="5" id="KW-1185">Reference proteome</keyword>
<dbReference type="PROSITE" id="PS01227">
    <property type="entry name" value="UPF0012"/>
    <property type="match status" value="1"/>
</dbReference>
<dbReference type="InterPro" id="IPR036526">
    <property type="entry name" value="C-N_Hydrolase_sf"/>
</dbReference>
<dbReference type="CDD" id="cd07572">
    <property type="entry name" value="nit"/>
    <property type="match status" value="1"/>
</dbReference>
<feature type="compositionally biased region" description="Polar residues" evidence="2">
    <location>
        <begin position="278"/>
        <end position="288"/>
    </location>
</feature>
<feature type="region of interest" description="Disordered" evidence="2">
    <location>
        <begin position="864"/>
        <end position="929"/>
    </location>
</feature>
<dbReference type="InterPro" id="IPR036236">
    <property type="entry name" value="Znf_C2H2_sf"/>
</dbReference>
<feature type="region of interest" description="Disordered" evidence="2">
    <location>
        <begin position="559"/>
        <end position="595"/>
    </location>
</feature>
<feature type="compositionally biased region" description="Low complexity" evidence="2">
    <location>
        <begin position="1024"/>
        <end position="1064"/>
    </location>
</feature>
<evidence type="ECO:0000256" key="2">
    <source>
        <dbReference type="SAM" id="MobiDB-lite"/>
    </source>
</evidence>
<feature type="compositionally biased region" description="Polar residues" evidence="2">
    <location>
        <begin position="510"/>
        <end position="524"/>
    </location>
</feature>
<feature type="compositionally biased region" description="Low complexity" evidence="2">
    <location>
        <begin position="293"/>
        <end position="305"/>
    </location>
</feature>
<feature type="compositionally biased region" description="Basic and acidic residues" evidence="2">
    <location>
        <begin position="1159"/>
        <end position="1176"/>
    </location>
</feature>
<dbReference type="Pfam" id="PF00795">
    <property type="entry name" value="CN_hydrolase"/>
    <property type="match status" value="1"/>
</dbReference>
<feature type="region of interest" description="Disordered" evidence="2">
    <location>
        <begin position="1159"/>
        <end position="1182"/>
    </location>
</feature>
<sequence>MQVCVAQFRGSTSVASNLATCTRLMRQAANKASKMIFFSEASDFIGNTPQEALTLAASLEGEDGGVFLNGIRREAGHLGLWSTTPGKLYNTHVVIDSEGSIVEKYRKIHLFDVNIANGPRLMESDTTVPGDQVVHPIRTPIGQVGLAICYDLRFPELAANLRSKGAEILTYPSAFTPLTGQAHWEVLLRSRAIETQSYVIAAAQVGKHTEKRSSYGHAMIVDPWGRVIAECSGQKDEKIERDCGEDNNDDEAEIATAIIDHSLLAKTRLEMPARLNLSCPQSENSSPPLQRVPSSSLPCSPSFVSDIDDNDNGVSGSPFDSLPTSPAPLPLKRPLTPQQDQHEDLLSFFPAAPLSSFSALNTISSSPSSTASTALFSSSSSSSSSSPTPTAKLLHEHSLQSSLLASTAPFPRLARQTSFLTFDLPASIHPPEFTSAFSASHAPESLDHRVQFPYLARRPSTSSHAKTAAPSDLFSTAIDRILASTPPLHSNNNDSDHNEDRSARHQVASLYQHNDNRSLVSSDRLTADSRAHSRISSTNTISRLSSSFSSMSSESESSASLSAASGIHDHPMVSDATSATTSTSDPNLRGATNDSVDVSATEIEIKQESLEVRNQQHQPPQPAPQGVNDELDQLTDEYRNTHTATTNGHQTSSLVSDPPRSIEDIEATVAAAAAAVAAAAAFSMKDHPLPGGDIHVDADGDITMNDGTPADIAALDSTIKVEQAISSTAAELAAAAMVAAVVGTTLPTVLPVPPITAPTTTTTTATTTTIIPDTTFVTMPLIPTVGVPNAVGEQDQLLSPSPSPQRPGSPSQQQQERHSSHSPPTSSTNLKPTAGDTKPRSKSFDATAASAALATTTTTTLAAASSSSSSSAAAAGDLSSSTSSTSTTGKAPRVRKGAPPTEKRPLKVYPPRKQRSRVNWDEAKVPPESPLSTLASAAVAVSTLSAATAITPASTMPITPTVSAVNGGGAGTGAAAAAAAAVAAAAAAAGVGMGGGSGTSSGAIGSGSVGNVDGSIAGSGLGSVGSSTGNNGSSTSNNSNNNVNSNSNNNNNNSSSSSSNGSGLATVGGGPVSATTHHAVPDDATLQALSKARAQLAAEGGGYRCELCPGERFGRVHDLKRHHISKHNEMTWPCDFCHRPFVRRDALLRHYTVKAARNDGVHPTQEEPERLSEARARAKLLS</sequence>
<feature type="region of interest" description="Disordered" evidence="2">
    <location>
        <begin position="1022"/>
        <end position="1077"/>
    </location>
</feature>
<dbReference type="PANTHER" id="PTHR23088">
    <property type="entry name" value="NITRILASE-RELATED"/>
    <property type="match status" value="1"/>
</dbReference>
<feature type="compositionally biased region" description="Low complexity" evidence="2">
    <location>
        <begin position="864"/>
        <end position="888"/>
    </location>
</feature>
<comment type="caution">
    <text evidence="4">The sequence shown here is derived from an EMBL/GenBank/DDBJ whole genome shotgun (WGS) entry which is preliminary data.</text>
</comment>
<dbReference type="PANTHER" id="PTHR23088:SF27">
    <property type="entry name" value="DEAMINATED GLUTATHIONE AMIDASE"/>
    <property type="match status" value="1"/>
</dbReference>
<feature type="compositionally biased region" description="Low complexity" evidence="2">
    <location>
        <begin position="534"/>
        <end position="544"/>
    </location>
</feature>
<feature type="domain" description="CN hydrolase" evidence="3">
    <location>
        <begin position="1"/>
        <end position="256"/>
    </location>
</feature>
<dbReference type="SMART" id="SM00355">
    <property type="entry name" value="ZnF_C2H2"/>
    <property type="match status" value="2"/>
</dbReference>
<evidence type="ECO:0000259" key="3">
    <source>
        <dbReference type="PROSITE" id="PS50263"/>
    </source>
</evidence>
<dbReference type="Proteomes" id="UP000807716">
    <property type="component" value="Unassembled WGS sequence"/>
</dbReference>
<dbReference type="SUPFAM" id="SSF57667">
    <property type="entry name" value="beta-beta-alpha zinc fingers"/>
    <property type="match status" value="1"/>
</dbReference>
<dbReference type="AlphaFoldDB" id="A0A9P6UD65"/>
<dbReference type="EMBL" id="JAAAJB010000012">
    <property type="protein sequence ID" value="KAG0270082.1"/>
    <property type="molecule type" value="Genomic_DNA"/>
</dbReference>
<accession>A0A9P6UD65</accession>
<evidence type="ECO:0000313" key="4">
    <source>
        <dbReference type="EMBL" id="KAG0270082.1"/>
    </source>
</evidence>
<dbReference type="InterPro" id="IPR001110">
    <property type="entry name" value="UPF0012_CS"/>
</dbReference>
<dbReference type="PROSITE" id="PS50263">
    <property type="entry name" value="CN_HYDROLASE"/>
    <property type="match status" value="1"/>
</dbReference>
<dbReference type="SUPFAM" id="SSF56317">
    <property type="entry name" value="Carbon-nitrogen hydrolase"/>
    <property type="match status" value="1"/>
</dbReference>
<dbReference type="GO" id="GO:0016811">
    <property type="term" value="F:hydrolase activity, acting on carbon-nitrogen (but not peptide) bonds, in linear amides"/>
    <property type="evidence" value="ECO:0007669"/>
    <property type="project" value="InterPro"/>
</dbReference>
<feature type="region of interest" description="Disordered" evidence="2">
    <location>
        <begin position="510"/>
        <end position="544"/>
    </location>
</feature>
<reference evidence="4" key="1">
    <citation type="journal article" date="2020" name="Fungal Divers.">
        <title>Resolving the Mortierellaceae phylogeny through synthesis of multi-gene phylogenetics and phylogenomics.</title>
        <authorList>
            <person name="Vandepol N."/>
            <person name="Liber J."/>
            <person name="Desiro A."/>
            <person name="Na H."/>
            <person name="Kennedy M."/>
            <person name="Barry K."/>
            <person name="Grigoriev I.V."/>
            <person name="Miller A.N."/>
            <person name="O'Donnell K."/>
            <person name="Stajich J.E."/>
            <person name="Bonito G."/>
        </authorList>
    </citation>
    <scope>NUCLEOTIDE SEQUENCE</scope>
    <source>
        <strain evidence="4">BC1065</strain>
    </source>
</reference>
<evidence type="ECO:0000256" key="1">
    <source>
        <dbReference type="ARBA" id="ARBA00022801"/>
    </source>
</evidence>
<protein>
    <submittedName>
        <fullName evidence="4">Carbon-nitrogen hydrolase</fullName>
    </submittedName>
</protein>
<feature type="compositionally biased region" description="Low complexity" evidence="2">
    <location>
        <begin position="574"/>
        <end position="585"/>
    </location>
</feature>
<feature type="region of interest" description="Disordered" evidence="2">
    <location>
        <begin position="484"/>
        <end position="503"/>
    </location>
</feature>
<dbReference type="InterPro" id="IPR013087">
    <property type="entry name" value="Znf_C2H2_type"/>
</dbReference>
<organism evidence="4 5">
    <name type="scientific">Actinomortierella ambigua</name>
    <dbReference type="NCBI Taxonomy" id="1343610"/>
    <lineage>
        <taxon>Eukaryota</taxon>
        <taxon>Fungi</taxon>
        <taxon>Fungi incertae sedis</taxon>
        <taxon>Mucoromycota</taxon>
        <taxon>Mortierellomycotina</taxon>
        <taxon>Mortierellomycetes</taxon>
        <taxon>Mortierellales</taxon>
        <taxon>Mortierellaceae</taxon>
        <taxon>Actinomortierella</taxon>
    </lineage>
</organism>
<dbReference type="Gene3D" id="3.30.160.60">
    <property type="entry name" value="Classic Zinc Finger"/>
    <property type="match status" value="1"/>
</dbReference>
<dbReference type="InterPro" id="IPR045254">
    <property type="entry name" value="Nit1/2_C-N_Hydrolase"/>
</dbReference>
<feature type="region of interest" description="Disordered" evidence="2">
    <location>
        <begin position="278"/>
        <end position="340"/>
    </location>
</feature>
<dbReference type="OrthoDB" id="10250282at2759"/>
<feature type="compositionally biased region" description="Basic and acidic residues" evidence="2">
    <location>
        <begin position="494"/>
        <end position="503"/>
    </location>
</feature>
<dbReference type="InterPro" id="IPR003010">
    <property type="entry name" value="C-N_Hydrolase"/>
</dbReference>